<dbReference type="EMBL" id="CP038231">
    <property type="protein sequence ID" value="QDH13404.1"/>
    <property type="molecule type" value="Genomic_DNA"/>
</dbReference>
<name>A0A4Y6U8A1_9PROT</name>
<keyword evidence="3" id="KW-1185">Reference proteome</keyword>
<keyword evidence="1" id="KW-0812">Transmembrane</keyword>
<evidence type="ECO:0000313" key="3">
    <source>
        <dbReference type="Proteomes" id="UP000318709"/>
    </source>
</evidence>
<evidence type="ECO:0000313" key="2">
    <source>
        <dbReference type="EMBL" id="QDH13404.1"/>
    </source>
</evidence>
<dbReference type="KEGG" id="swf:E3E12_03385"/>
<dbReference type="AlphaFoldDB" id="A0A4Y6U8A1"/>
<dbReference type="RefSeq" id="WP_141443065.1">
    <property type="nucleotide sequence ID" value="NZ_CP038231.1"/>
</dbReference>
<dbReference type="Proteomes" id="UP000318709">
    <property type="component" value="Chromosome"/>
</dbReference>
<reference evidence="2 3" key="1">
    <citation type="submission" date="2019-03" db="EMBL/GenBank/DDBJ databases">
        <title>The complete genome sequence of Swingsia_sp. F3b2 LMG30590(T).</title>
        <authorList>
            <person name="Chua K.-O."/>
            <person name="Chan K.-G."/>
            <person name="See-Too W.-S."/>
        </authorList>
    </citation>
    <scope>NUCLEOTIDE SEQUENCE [LARGE SCALE GENOMIC DNA]</scope>
    <source>
        <strain evidence="2 3">F3b2</strain>
    </source>
</reference>
<accession>A0A4Y6U8A1</accession>
<protein>
    <submittedName>
        <fullName evidence="2">Uncharacterized protein</fullName>
    </submittedName>
</protein>
<organism evidence="2 3">
    <name type="scientific">Formicincola oecophyllae</name>
    <dbReference type="NCBI Taxonomy" id="2558361"/>
    <lineage>
        <taxon>Bacteria</taxon>
        <taxon>Pseudomonadati</taxon>
        <taxon>Pseudomonadota</taxon>
        <taxon>Alphaproteobacteria</taxon>
        <taxon>Acetobacterales</taxon>
        <taxon>Acetobacteraceae</taxon>
        <taxon>Formicincola</taxon>
    </lineage>
</organism>
<keyword evidence="1" id="KW-0472">Membrane</keyword>
<feature type="transmembrane region" description="Helical" evidence="1">
    <location>
        <begin position="83"/>
        <end position="103"/>
    </location>
</feature>
<keyword evidence="1" id="KW-1133">Transmembrane helix</keyword>
<feature type="transmembrane region" description="Helical" evidence="1">
    <location>
        <begin position="49"/>
        <end position="71"/>
    </location>
</feature>
<gene>
    <name evidence="2" type="ORF">E3E12_03385</name>
</gene>
<sequence length="163" mass="17914">MSLIWACLVFVYATLALRLGRVLLTWCRESGIRPSSLIEGGPARARQGAFVFAGLAAFSCFAAFRAVWDLYPHHVEPGIQPHAAHLLLAVGYGLLCAQLLAGFEKTQQMFRLHRGATAEERYAAVLAFRNHLKKHPGIALNYYSFVALAVVVCYFTATGIGLF</sequence>
<feature type="transmembrane region" description="Helical" evidence="1">
    <location>
        <begin position="142"/>
        <end position="162"/>
    </location>
</feature>
<evidence type="ECO:0000256" key="1">
    <source>
        <dbReference type="SAM" id="Phobius"/>
    </source>
</evidence>
<proteinExistence type="predicted"/>